<feature type="signal peptide" evidence="2">
    <location>
        <begin position="1"/>
        <end position="19"/>
    </location>
</feature>
<accession>A0A7V6A3U8</accession>
<evidence type="ECO:0000256" key="2">
    <source>
        <dbReference type="SAM" id="SignalP"/>
    </source>
</evidence>
<dbReference type="Pfam" id="PF13436">
    <property type="entry name" value="Gly-zipper_OmpA"/>
    <property type="match status" value="1"/>
</dbReference>
<feature type="transmembrane region" description="Helical" evidence="1">
    <location>
        <begin position="43"/>
        <end position="71"/>
    </location>
</feature>
<sequence length="85" mass="7970">MKRCLILLLVVCVFAGACASGYGGLGPTASSVLTGGALGAGGGALIGAAAGNAGTGAAIGAGAGVLGGFLYDQWRRNQGLGPYGQ</sequence>
<dbReference type="PROSITE" id="PS51257">
    <property type="entry name" value="PROKAR_LIPOPROTEIN"/>
    <property type="match status" value="1"/>
</dbReference>
<keyword evidence="2" id="KW-0732">Signal</keyword>
<dbReference type="EMBL" id="DTGR01000135">
    <property type="protein sequence ID" value="HHS29705.1"/>
    <property type="molecule type" value="Genomic_DNA"/>
</dbReference>
<protein>
    <recommendedName>
        <fullName evidence="3">Glycine-zipper-containing OmpA-like membrane domain-containing protein</fullName>
    </recommendedName>
</protein>
<evidence type="ECO:0000259" key="3">
    <source>
        <dbReference type="Pfam" id="PF13436"/>
    </source>
</evidence>
<dbReference type="InterPro" id="IPR025693">
    <property type="entry name" value="Gly-zipper_OmpA-like_dom"/>
</dbReference>
<dbReference type="AlphaFoldDB" id="A0A7V6A3U8"/>
<gene>
    <name evidence="4" type="ORF">ENV52_08400</name>
</gene>
<name>A0A7V6A3U8_9BACT</name>
<proteinExistence type="predicted"/>
<evidence type="ECO:0000256" key="1">
    <source>
        <dbReference type="SAM" id="Phobius"/>
    </source>
</evidence>
<feature type="domain" description="Glycine-zipper-containing OmpA-like membrane" evidence="3">
    <location>
        <begin position="31"/>
        <end position="71"/>
    </location>
</feature>
<keyword evidence="1" id="KW-0812">Transmembrane</keyword>
<keyword evidence="1" id="KW-0472">Membrane</keyword>
<organism evidence="4">
    <name type="scientific">Desulfobacca acetoxidans</name>
    <dbReference type="NCBI Taxonomy" id="60893"/>
    <lineage>
        <taxon>Bacteria</taxon>
        <taxon>Pseudomonadati</taxon>
        <taxon>Thermodesulfobacteriota</taxon>
        <taxon>Desulfobaccia</taxon>
        <taxon>Desulfobaccales</taxon>
        <taxon>Desulfobaccaceae</taxon>
        <taxon>Desulfobacca</taxon>
    </lineage>
</organism>
<feature type="chain" id="PRO_5030558824" description="Glycine-zipper-containing OmpA-like membrane domain-containing protein" evidence="2">
    <location>
        <begin position="20"/>
        <end position="85"/>
    </location>
</feature>
<keyword evidence="1" id="KW-1133">Transmembrane helix</keyword>
<evidence type="ECO:0000313" key="4">
    <source>
        <dbReference type="EMBL" id="HHS29705.1"/>
    </source>
</evidence>
<reference evidence="4" key="1">
    <citation type="journal article" date="2020" name="mSystems">
        <title>Genome- and Community-Level Interaction Insights into Carbon Utilization and Element Cycling Functions of Hydrothermarchaeota in Hydrothermal Sediment.</title>
        <authorList>
            <person name="Zhou Z."/>
            <person name="Liu Y."/>
            <person name="Xu W."/>
            <person name="Pan J."/>
            <person name="Luo Z.H."/>
            <person name="Li M."/>
        </authorList>
    </citation>
    <scope>NUCLEOTIDE SEQUENCE [LARGE SCALE GENOMIC DNA]</scope>
    <source>
        <strain evidence="4">SpSt-767</strain>
    </source>
</reference>
<comment type="caution">
    <text evidence="4">The sequence shown here is derived from an EMBL/GenBank/DDBJ whole genome shotgun (WGS) entry which is preliminary data.</text>
</comment>